<organism evidence="2 3">
    <name type="scientific">Herbiconiux oxytropis</name>
    <dbReference type="NCBI Taxonomy" id="2970915"/>
    <lineage>
        <taxon>Bacteria</taxon>
        <taxon>Bacillati</taxon>
        <taxon>Actinomycetota</taxon>
        <taxon>Actinomycetes</taxon>
        <taxon>Micrococcales</taxon>
        <taxon>Microbacteriaceae</taxon>
        <taxon>Herbiconiux</taxon>
    </lineage>
</organism>
<evidence type="ECO:0000256" key="1">
    <source>
        <dbReference type="SAM" id="Phobius"/>
    </source>
</evidence>
<name>A0AA41XI38_9MICO</name>
<proteinExistence type="predicted"/>
<sequence>MDDDPTKMGNQPALTTSSGTVWLVTGAITAVISIVLLFSLQQVNSSGIAIAGIVVIALLYVAMVEVRLLVRGLRLRLILLAIGFGLLTAVALGSVLVIAASQIV</sequence>
<gene>
    <name evidence="2" type="ORF">N1028_10360</name>
</gene>
<accession>A0AA41XI38</accession>
<feature type="transmembrane region" description="Helical" evidence="1">
    <location>
        <begin position="77"/>
        <end position="100"/>
    </location>
</feature>
<feature type="transmembrane region" description="Helical" evidence="1">
    <location>
        <begin position="21"/>
        <end position="40"/>
    </location>
</feature>
<keyword evidence="1" id="KW-1133">Transmembrane helix</keyword>
<evidence type="ECO:0000313" key="3">
    <source>
        <dbReference type="Proteomes" id="UP001165587"/>
    </source>
</evidence>
<dbReference type="AlphaFoldDB" id="A0AA41XI38"/>
<feature type="transmembrane region" description="Helical" evidence="1">
    <location>
        <begin position="46"/>
        <end position="70"/>
    </location>
</feature>
<comment type="caution">
    <text evidence="2">The sequence shown here is derived from an EMBL/GenBank/DDBJ whole genome shotgun (WGS) entry which is preliminary data.</text>
</comment>
<dbReference type="Proteomes" id="UP001165587">
    <property type="component" value="Unassembled WGS sequence"/>
</dbReference>
<reference evidence="2" key="1">
    <citation type="submission" date="2022-08" db="EMBL/GenBank/DDBJ databases">
        <authorList>
            <person name="Deng Y."/>
            <person name="Han X.-F."/>
            <person name="Zhang Y.-Q."/>
        </authorList>
    </citation>
    <scope>NUCLEOTIDE SEQUENCE</scope>
    <source>
        <strain evidence="2">CPCC 203407</strain>
    </source>
</reference>
<keyword evidence="1" id="KW-0812">Transmembrane</keyword>
<keyword evidence="3" id="KW-1185">Reference proteome</keyword>
<dbReference type="RefSeq" id="WP_259527826.1">
    <property type="nucleotide sequence ID" value="NZ_JANLCK010000004.1"/>
</dbReference>
<protein>
    <submittedName>
        <fullName evidence="2">Uncharacterized protein</fullName>
    </submittedName>
</protein>
<dbReference type="EMBL" id="JANLCK010000004">
    <property type="protein sequence ID" value="MCS5726295.1"/>
    <property type="molecule type" value="Genomic_DNA"/>
</dbReference>
<keyword evidence="1" id="KW-0472">Membrane</keyword>
<evidence type="ECO:0000313" key="2">
    <source>
        <dbReference type="EMBL" id="MCS5726295.1"/>
    </source>
</evidence>